<sequence length="92" mass="11282">MLVYHKKSMLLAFFQNEKVWINDLFSMMNPSFKRKDRGKKCYFSSCFMFSRKRLFISFLTRGIIKTIYFSKGLERSCRRNIFFLHLVLLFFH</sequence>
<evidence type="ECO:0000313" key="1">
    <source>
        <dbReference type="EMBL" id="AYM73751.1"/>
    </source>
</evidence>
<reference evidence="2 4" key="1">
    <citation type="submission" date="2018-07" db="EMBL/GenBank/DDBJ databases">
        <title>High quality draft genome sequencing of Enterococcus faecium exhibiting probiotic potential isolated from mucus of freshwater fish.</title>
        <authorList>
            <person name="El-Jeni R."/>
            <person name="Ghedira K."/>
            <person name="Abdelhak S."/>
            <person name="El-Bour M."/>
            <person name="Bouhaouala-Zahar B."/>
        </authorList>
    </citation>
    <scope>NUCLEOTIDE SEQUENCE [LARGE SCALE GENOMIC DNA]</scope>
    <source>
        <strain evidence="2 4">R.A73</strain>
    </source>
</reference>
<proteinExistence type="predicted"/>
<dbReference type="AlphaFoldDB" id="A0A7V7GNH5"/>
<evidence type="ECO:0000313" key="3">
    <source>
        <dbReference type="Proteomes" id="UP000275747"/>
    </source>
</evidence>
<accession>A0A7V7GNH5</accession>
<reference evidence="1 3" key="2">
    <citation type="submission" date="2018-10" db="EMBL/GenBank/DDBJ databases">
        <title>Escaping from acidified nitrite in gastric host defense: Transcriptomic basis for resistance to free nitrous acid in Enterococcus faecalis.</title>
        <authorList>
            <person name="Yu Z."/>
            <person name="Shi D."/>
            <person name="Liu W."/>
            <person name="Meng F."/>
        </authorList>
    </citation>
    <scope>NUCLEOTIDE SEQUENCE [LARGE SCALE GENOMIC DNA]</scope>
    <source>
        <strain evidence="1 3">JE1</strain>
    </source>
</reference>
<evidence type="ECO:0000313" key="2">
    <source>
        <dbReference type="EMBL" id="KAA0691047.1"/>
    </source>
</evidence>
<protein>
    <submittedName>
        <fullName evidence="2">Uncharacterized protein</fullName>
    </submittedName>
</protein>
<dbReference type="Proteomes" id="UP000275747">
    <property type="component" value="Chromosome"/>
</dbReference>
<evidence type="ECO:0000313" key="4">
    <source>
        <dbReference type="Proteomes" id="UP000448762"/>
    </source>
</evidence>
<gene>
    <name evidence="1" type="ORF">D9Z05_11040</name>
    <name evidence="2" type="ORF">DTX73_05915</name>
</gene>
<dbReference type="EMBL" id="QOVC01000004">
    <property type="protein sequence ID" value="KAA0691047.1"/>
    <property type="molecule type" value="Genomic_DNA"/>
</dbReference>
<organism evidence="2 4">
    <name type="scientific">Enterococcus faecium</name>
    <name type="common">Streptococcus faecium</name>
    <dbReference type="NCBI Taxonomy" id="1352"/>
    <lineage>
        <taxon>Bacteria</taxon>
        <taxon>Bacillati</taxon>
        <taxon>Bacillota</taxon>
        <taxon>Bacilli</taxon>
        <taxon>Lactobacillales</taxon>
        <taxon>Enterococcaceae</taxon>
        <taxon>Enterococcus</taxon>
    </lineage>
</organism>
<dbReference type="Proteomes" id="UP000448762">
    <property type="component" value="Unassembled WGS sequence"/>
</dbReference>
<dbReference type="EMBL" id="CP033041">
    <property type="protein sequence ID" value="AYM73751.1"/>
    <property type="molecule type" value="Genomic_DNA"/>
</dbReference>
<name>A0A7V7GNH5_ENTFC</name>